<evidence type="ECO:0000256" key="9">
    <source>
        <dbReference type="SAM" id="Phobius"/>
    </source>
</evidence>
<proteinExistence type="inferred from homology"/>
<keyword evidence="5" id="KW-0256">Endoplasmic reticulum</keyword>
<evidence type="ECO:0000256" key="7">
    <source>
        <dbReference type="ARBA" id="ARBA00023136"/>
    </source>
</evidence>
<keyword evidence="6 9" id="KW-1133">Transmembrane helix</keyword>
<evidence type="ECO:0000256" key="5">
    <source>
        <dbReference type="ARBA" id="ARBA00022824"/>
    </source>
</evidence>
<evidence type="ECO:0000256" key="8">
    <source>
        <dbReference type="ARBA" id="ARBA00045608"/>
    </source>
</evidence>
<protein>
    <recommendedName>
        <fullName evidence="3">Signal peptidase complex subunit 2</fullName>
    </recommendedName>
</protein>
<name>A0A1G4KDS3_9SACH</name>
<organism evidence="10 11">
    <name type="scientific">Lachancea mirantina</name>
    <dbReference type="NCBI Taxonomy" id="1230905"/>
    <lineage>
        <taxon>Eukaryota</taxon>
        <taxon>Fungi</taxon>
        <taxon>Dikarya</taxon>
        <taxon>Ascomycota</taxon>
        <taxon>Saccharomycotina</taxon>
        <taxon>Saccharomycetes</taxon>
        <taxon>Saccharomycetales</taxon>
        <taxon>Saccharomycetaceae</taxon>
        <taxon>Lachancea</taxon>
    </lineage>
</organism>
<comment type="function">
    <text evidence="8">Component of the signal peptidase complex (SPC) which catalyzes the cleavage of N-terminal signal sequences from nascent proteins as they are translocated into the lumen of the endoplasmic reticulum. Enhances the enzymatic activity of SPC and facilitates the interactions between different components of the translocation site.</text>
</comment>
<dbReference type="GO" id="GO:0045047">
    <property type="term" value="P:protein targeting to ER"/>
    <property type="evidence" value="ECO:0007669"/>
    <property type="project" value="TreeGrafter"/>
</dbReference>
<dbReference type="PANTHER" id="PTHR13085:SF0">
    <property type="entry name" value="SIGNAL PEPTIDASE COMPLEX SUBUNIT 2"/>
    <property type="match status" value="1"/>
</dbReference>
<accession>A0A1G4KDS3</accession>
<dbReference type="Proteomes" id="UP000191024">
    <property type="component" value="Chromosome H"/>
</dbReference>
<keyword evidence="11" id="KW-1185">Reference proteome</keyword>
<feature type="transmembrane region" description="Helical" evidence="9">
    <location>
        <begin position="69"/>
        <end position="87"/>
    </location>
</feature>
<evidence type="ECO:0000256" key="4">
    <source>
        <dbReference type="ARBA" id="ARBA00022692"/>
    </source>
</evidence>
<dbReference type="InterPro" id="IPR009582">
    <property type="entry name" value="Spc2/SPCS2"/>
</dbReference>
<dbReference type="GO" id="GO:0005787">
    <property type="term" value="C:signal peptidase complex"/>
    <property type="evidence" value="ECO:0007669"/>
    <property type="project" value="InterPro"/>
</dbReference>
<comment type="subcellular location">
    <subcellularLocation>
        <location evidence="1">Endoplasmic reticulum membrane</location>
        <topology evidence="1">Multi-pass membrane protein</topology>
    </subcellularLocation>
</comment>
<evidence type="ECO:0000256" key="3">
    <source>
        <dbReference type="ARBA" id="ARBA00017057"/>
    </source>
</evidence>
<dbReference type="Pfam" id="PF06703">
    <property type="entry name" value="SPC25"/>
    <property type="match status" value="1"/>
</dbReference>
<evidence type="ECO:0000256" key="1">
    <source>
        <dbReference type="ARBA" id="ARBA00004477"/>
    </source>
</evidence>
<comment type="similarity">
    <text evidence="2">Belongs to the SPCS2 family.</text>
</comment>
<dbReference type="GO" id="GO:0006465">
    <property type="term" value="P:signal peptide processing"/>
    <property type="evidence" value="ECO:0007669"/>
    <property type="project" value="InterPro"/>
</dbReference>
<evidence type="ECO:0000256" key="2">
    <source>
        <dbReference type="ARBA" id="ARBA00007324"/>
    </source>
</evidence>
<feature type="transmembrane region" description="Helical" evidence="9">
    <location>
        <begin position="41"/>
        <end position="57"/>
    </location>
</feature>
<keyword evidence="7 9" id="KW-0472">Membrane</keyword>
<dbReference type="EMBL" id="LT598468">
    <property type="protein sequence ID" value="SCV02664.1"/>
    <property type="molecule type" value="Genomic_DNA"/>
</dbReference>
<dbReference type="OrthoDB" id="29558at2759"/>
<dbReference type="PANTHER" id="PTHR13085">
    <property type="entry name" value="MICROSOMAL SIGNAL PEPTIDASE 25 KDA SUBUNIT"/>
    <property type="match status" value="1"/>
</dbReference>
<dbReference type="STRING" id="1230905.A0A1G4KDS3"/>
<dbReference type="AlphaFoldDB" id="A0A1G4KDS3"/>
<gene>
    <name evidence="10" type="ORF">LAMI_0H01706G</name>
</gene>
<sequence length="163" mass="18603">MSKLINVYASPELRQTLDEALPGVFSRLGYTENYTLIDTKLIIGYSIALLAGVSFLLDKKLDFQESLTYQKLLVAGNLVLSVVFWYYTKFVLRDVKYVGKSKSSEIKVSTRLEKNDFKYDVMLVKGPNSCVKCVLPANEVFTEAGYLQADLLYQWFQQQLKKA</sequence>
<keyword evidence="4 9" id="KW-0812">Transmembrane</keyword>
<evidence type="ECO:0000313" key="11">
    <source>
        <dbReference type="Proteomes" id="UP000191024"/>
    </source>
</evidence>
<reference evidence="11" key="1">
    <citation type="submission" date="2016-03" db="EMBL/GenBank/DDBJ databases">
        <authorList>
            <person name="Devillers H."/>
        </authorList>
    </citation>
    <scope>NUCLEOTIDE SEQUENCE [LARGE SCALE GENOMIC DNA]</scope>
</reference>
<evidence type="ECO:0000313" key="10">
    <source>
        <dbReference type="EMBL" id="SCV02664.1"/>
    </source>
</evidence>
<evidence type="ECO:0000256" key="6">
    <source>
        <dbReference type="ARBA" id="ARBA00022989"/>
    </source>
</evidence>